<evidence type="ECO:0000313" key="2">
    <source>
        <dbReference type="EMBL" id="MBK9981406.1"/>
    </source>
</evidence>
<reference evidence="2 3" key="1">
    <citation type="submission" date="2020-10" db="EMBL/GenBank/DDBJ databases">
        <title>Connecting structure to function with the recovery of over 1000 high-quality activated sludge metagenome-assembled genomes encoding full-length rRNA genes using long-read sequencing.</title>
        <authorList>
            <person name="Singleton C.M."/>
            <person name="Petriglieri F."/>
            <person name="Kristensen J.M."/>
            <person name="Kirkegaard R.H."/>
            <person name="Michaelsen T.Y."/>
            <person name="Andersen M.H."/>
            <person name="Karst S.M."/>
            <person name="Dueholm M.S."/>
            <person name="Nielsen P.H."/>
            <person name="Albertsen M."/>
        </authorList>
    </citation>
    <scope>NUCLEOTIDE SEQUENCE [LARGE SCALE GENOMIC DNA]</scope>
    <source>
        <strain evidence="2">Ribe_18-Q3-R11-54_MAXAC.273</strain>
    </source>
</reference>
<dbReference type="Proteomes" id="UP000808337">
    <property type="component" value="Unassembled WGS sequence"/>
</dbReference>
<evidence type="ECO:0000259" key="1">
    <source>
        <dbReference type="Pfam" id="PF18962"/>
    </source>
</evidence>
<gene>
    <name evidence="2" type="ORF">IPP15_03100</name>
</gene>
<dbReference type="AlphaFoldDB" id="A0A9D7SSE7"/>
<comment type="caution">
    <text evidence="2">The sequence shown here is derived from an EMBL/GenBank/DDBJ whole genome shotgun (WGS) entry which is preliminary data.</text>
</comment>
<dbReference type="NCBIfam" id="TIGR04183">
    <property type="entry name" value="Por_Secre_tail"/>
    <property type="match status" value="1"/>
</dbReference>
<proteinExistence type="predicted"/>
<protein>
    <submittedName>
        <fullName evidence="2">T9SS type A sorting domain-containing protein</fullName>
    </submittedName>
</protein>
<accession>A0A9D7SSE7</accession>
<organism evidence="2 3">
    <name type="scientific">Candidatus Opimibacter skivensis</name>
    <dbReference type="NCBI Taxonomy" id="2982028"/>
    <lineage>
        <taxon>Bacteria</taxon>
        <taxon>Pseudomonadati</taxon>
        <taxon>Bacteroidota</taxon>
        <taxon>Saprospiria</taxon>
        <taxon>Saprospirales</taxon>
        <taxon>Saprospiraceae</taxon>
        <taxon>Candidatus Opimibacter</taxon>
    </lineage>
</organism>
<evidence type="ECO:0000313" key="3">
    <source>
        <dbReference type="Proteomes" id="UP000808337"/>
    </source>
</evidence>
<name>A0A9D7SSE7_9BACT</name>
<dbReference type="Pfam" id="PF18962">
    <property type="entry name" value="Por_Secre_tail"/>
    <property type="match status" value="1"/>
</dbReference>
<sequence>MHNIKTLVVITVFFTLSFIKIHAQQALLTTGKDAGGVGGSVSYSIGQVDYANFSSDSGRISLGVQQPLVIIMVGTDEPESTFSINAFPNPVKVAINLKLDVESMTLPKNKFSYALYDINGKLLATQGINDVLTVVSMEEFTSGIYLLRVKQNDAEFRTFKLFKTN</sequence>
<feature type="domain" description="Secretion system C-terminal sorting" evidence="1">
    <location>
        <begin position="87"/>
        <end position="155"/>
    </location>
</feature>
<dbReference type="EMBL" id="JADKGY010000001">
    <property type="protein sequence ID" value="MBK9981406.1"/>
    <property type="molecule type" value="Genomic_DNA"/>
</dbReference>
<dbReference type="InterPro" id="IPR026444">
    <property type="entry name" value="Secre_tail"/>
</dbReference>